<evidence type="ECO:0000259" key="10">
    <source>
        <dbReference type="Pfam" id="PF01545"/>
    </source>
</evidence>
<feature type="compositionally biased region" description="Low complexity" evidence="8">
    <location>
        <begin position="201"/>
        <end position="212"/>
    </location>
</feature>
<dbReference type="InterPro" id="IPR027470">
    <property type="entry name" value="Cation_efflux_CTD"/>
</dbReference>
<feature type="non-terminal residue" evidence="12">
    <location>
        <position position="1"/>
    </location>
</feature>
<evidence type="ECO:0000256" key="4">
    <source>
        <dbReference type="ARBA" id="ARBA00022692"/>
    </source>
</evidence>
<feature type="domain" description="Cation efflux protein transmembrane" evidence="10">
    <location>
        <begin position="341"/>
        <end position="416"/>
    </location>
</feature>
<evidence type="ECO:0000256" key="9">
    <source>
        <dbReference type="SAM" id="Phobius"/>
    </source>
</evidence>
<feature type="transmembrane region" description="Helical" evidence="9">
    <location>
        <begin position="20"/>
        <end position="40"/>
    </location>
</feature>
<dbReference type="Proteomes" id="UP001497623">
    <property type="component" value="Unassembled WGS sequence"/>
</dbReference>
<dbReference type="NCBIfam" id="TIGR01297">
    <property type="entry name" value="CDF"/>
    <property type="match status" value="2"/>
</dbReference>
<feature type="domain" description="Cation efflux protein cytoplasmic" evidence="11">
    <location>
        <begin position="420"/>
        <end position="460"/>
    </location>
</feature>
<keyword evidence="3" id="KW-0813">Transport</keyword>
<dbReference type="GO" id="GO:0010312">
    <property type="term" value="P:detoxification of zinc ion"/>
    <property type="evidence" value="ECO:0007669"/>
    <property type="project" value="TreeGrafter"/>
</dbReference>
<feature type="region of interest" description="Disordered" evidence="8">
    <location>
        <begin position="199"/>
        <end position="243"/>
    </location>
</feature>
<feature type="transmembrane region" description="Helical" evidence="9">
    <location>
        <begin position="356"/>
        <end position="378"/>
    </location>
</feature>
<comment type="caution">
    <text evidence="12">The sequence shown here is derived from an EMBL/GenBank/DDBJ whole genome shotgun (WGS) entry which is preliminary data.</text>
</comment>
<dbReference type="AlphaFoldDB" id="A0AAV2QXW8"/>
<evidence type="ECO:0008006" key="14">
    <source>
        <dbReference type="Google" id="ProtNLM"/>
    </source>
</evidence>
<dbReference type="GO" id="GO:0006882">
    <property type="term" value="P:intracellular zinc ion homeostasis"/>
    <property type="evidence" value="ECO:0007669"/>
    <property type="project" value="TreeGrafter"/>
</dbReference>
<feature type="transmembrane region" description="Helical" evidence="9">
    <location>
        <begin position="86"/>
        <end position="109"/>
    </location>
</feature>
<evidence type="ECO:0000256" key="7">
    <source>
        <dbReference type="ARBA" id="ARBA00023136"/>
    </source>
</evidence>
<evidence type="ECO:0000256" key="6">
    <source>
        <dbReference type="ARBA" id="ARBA00022989"/>
    </source>
</evidence>
<evidence type="ECO:0000256" key="8">
    <source>
        <dbReference type="SAM" id="MobiDB-lite"/>
    </source>
</evidence>
<reference evidence="12 13" key="1">
    <citation type="submission" date="2024-05" db="EMBL/GenBank/DDBJ databases">
        <authorList>
            <person name="Wallberg A."/>
        </authorList>
    </citation>
    <scope>NUCLEOTIDE SEQUENCE [LARGE SCALE GENOMIC DNA]</scope>
</reference>
<dbReference type="InterPro" id="IPR027469">
    <property type="entry name" value="Cation_efflux_TMD_sf"/>
</dbReference>
<dbReference type="Pfam" id="PF16916">
    <property type="entry name" value="ZT_dimer"/>
    <property type="match status" value="1"/>
</dbReference>
<organism evidence="12 13">
    <name type="scientific">Meganyctiphanes norvegica</name>
    <name type="common">Northern krill</name>
    <name type="synonym">Thysanopoda norvegica</name>
    <dbReference type="NCBI Taxonomy" id="48144"/>
    <lineage>
        <taxon>Eukaryota</taxon>
        <taxon>Metazoa</taxon>
        <taxon>Ecdysozoa</taxon>
        <taxon>Arthropoda</taxon>
        <taxon>Crustacea</taxon>
        <taxon>Multicrustacea</taxon>
        <taxon>Malacostraca</taxon>
        <taxon>Eumalacostraca</taxon>
        <taxon>Eucarida</taxon>
        <taxon>Euphausiacea</taxon>
        <taxon>Euphausiidae</taxon>
        <taxon>Meganyctiphanes</taxon>
    </lineage>
</organism>
<dbReference type="GO" id="GO:0016020">
    <property type="term" value="C:membrane"/>
    <property type="evidence" value="ECO:0007669"/>
    <property type="project" value="UniProtKB-SubCell"/>
</dbReference>
<dbReference type="PANTHER" id="PTHR45820:SF4">
    <property type="entry name" value="ZINC TRANSPORTER 63C, ISOFORM F"/>
    <property type="match status" value="1"/>
</dbReference>
<evidence type="ECO:0000313" key="12">
    <source>
        <dbReference type="EMBL" id="CAL4100328.1"/>
    </source>
</evidence>
<dbReference type="EMBL" id="CAXKWB010011184">
    <property type="protein sequence ID" value="CAL4100328.1"/>
    <property type="molecule type" value="Genomic_DNA"/>
</dbReference>
<feature type="transmembrane region" description="Helical" evidence="9">
    <location>
        <begin position="384"/>
        <end position="408"/>
    </location>
</feature>
<dbReference type="Pfam" id="PF01545">
    <property type="entry name" value="Cation_efflux"/>
    <property type="match status" value="2"/>
</dbReference>
<feature type="compositionally biased region" description="Low complexity" evidence="8">
    <location>
        <begin position="229"/>
        <end position="243"/>
    </location>
</feature>
<feature type="domain" description="Cation efflux protein transmembrane" evidence="10">
    <location>
        <begin position="22"/>
        <end position="148"/>
    </location>
</feature>
<feature type="non-terminal residue" evidence="12">
    <location>
        <position position="460"/>
    </location>
</feature>
<evidence type="ECO:0000256" key="5">
    <source>
        <dbReference type="ARBA" id="ARBA00022833"/>
    </source>
</evidence>
<feature type="transmembrane region" description="Helical" evidence="9">
    <location>
        <begin position="46"/>
        <end position="65"/>
    </location>
</feature>
<keyword evidence="6 9" id="KW-1133">Transmembrane helix</keyword>
<evidence type="ECO:0000256" key="3">
    <source>
        <dbReference type="ARBA" id="ARBA00022448"/>
    </source>
</evidence>
<feature type="region of interest" description="Disordered" evidence="8">
    <location>
        <begin position="317"/>
        <end position="343"/>
    </location>
</feature>
<sequence>SSIKFKRYAMSRCMGRQCRLLCMLSLTFIIFLFELVMGHLTKSMDLVADSFHMLSNVLALTVAFMSVKISGNSWSKSTYGWVRAEVMGALINSVFLLALCFSIFVDALQRLYKVEEIENPLLLLIVGCIGVAVNLLGLLLFHDHSYGHGPKRKKYSENTQHIQVDHNHWDQNYNTGQINHSYDSAINERKNFTNIQVCGKNNHNFQNNNHNNETSETVEQKNRANSNESDQQTQNFQSNNTNNDTTEIVEEINRTNSHGSIQQKHNFQYNNHNNDTNENDATKYDKNIQHKCNPQSQIIIKNNNMDKYISHQISTDNELQNNSNSSSSSSSSSSISSSSSSGKKYNIDSQMNIRGVFLHLSSNLCGSIIVIISALVVWFTKWEYYVYIDPVLSLCLVLLISISTLPLLKETSFILLQGFPTNIEIDNVSKQILNVEGVLDVHEFHVWQLTGQTIVASAHI</sequence>
<protein>
    <recommendedName>
        <fullName evidence="14">Zinc transporter 1</fullName>
    </recommendedName>
</protein>
<proteinExistence type="inferred from homology"/>
<keyword evidence="4 9" id="KW-0812">Transmembrane</keyword>
<feature type="compositionally biased region" description="Low complexity" evidence="8">
    <location>
        <begin position="321"/>
        <end position="341"/>
    </location>
</feature>
<dbReference type="SUPFAM" id="SSF161111">
    <property type="entry name" value="Cation efflux protein transmembrane domain-like"/>
    <property type="match status" value="1"/>
</dbReference>
<dbReference type="GO" id="GO:0005385">
    <property type="term" value="F:zinc ion transmembrane transporter activity"/>
    <property type="evidence" value="ECO:0007669"/>
    <property type="project" value="TreeGrafter"/>
</dbReference>
<evidence type="ECO:0000259" key="11">
    <source>
        <dbReference type="Pfam" id="PF16916"/>
    </source>
</evidence>
<dbReference type="InterPro" id="IPR058533">
    <property type="entry name" value="Cation_efflux_TM"/>
</dbReference>
<evidence type="ECO:0000256" key="2">
    <source>
        <dbReference type="ARBA" id="ARBA00008873"/>
    </source>
</evidence>
<dbReference type="Gene3D" id="1.20.1510.10">
    <property type="entry name" value="Cation efflux protein transmembrane domain"/>
    <property type="match status" value="2"/>
</dbReference>
<dbReference type="PANTHER" id="PTHR45820">
    <property type="entry name" value="FI23527P1"/>
    <property type="match status" value="1"/>
</dbReference>
<comment type="similarity">
    <text evidence="2">Belongs to the cation diffusion facilitator (CDF) transporter (TC 2.A.4) family. SLC30A subfamily.</text>
</comment>
<evidence type="ECO:0000313" key="13">
    <source>
        <dbReference type="Proteomes" id="UP001497623"/>
    </source>
</evidence>
<comment type="subcellular location">
    <subcellularLocation>
        <location evidence="1">Membrane</location>
        <topology evidence="1">Multi-pass membrane protein</topology>
    </subcellularLocation>
</comment>
<accession>A0AAV2QXW8</accession>
<name>A0AAV2QXW8_MEGNR</name>
<keyword evidence="5" id="KW-0862">Zinc</keyword>
<keyword evidence="7 9" id="KW-0472">Membrane</keyword>
<gene>
    <name evidence="12" type="ORF">MNOR_LOCUS16768</name>
</gene>
<dbReference type="InterPro" id="IPR002524">
    <property type="entry name" value="Cation_efflux"/>
</dbReference>
<keyword evidence="13" id="KW-1185">Reference proteome</keyword>
<evidence type="ECO:0000256" key="1">
    <source>
        <dbReference type="ARBA" id="ARBA00004141"/>
    </source>
</evidence>
<feature type="transmembrane region" description="Helical" evidence="9">
    <location>
        <begin position="121"/>
        <end position="141"/>
    </location>
</feature>